<keyword evidence="7 15" id="KW-1133">Transmembrane helix</keyword>
<keyword evidence="9 15" id="KW-0472">Membrane</keyword>
<evidence type="ECO:0000256" key="7">
    <source>
        <dbReference type="ARBA" id="ARBA00022989"/>
    </source>
</evidence>
<evidence type="ECO:0000256" key="12">
    <source>
        <dbReference type="ARBA" id="ARBA00023180"/>
    </source>
</evidence>
<evidence type="ECO:0000256" key="4">
    <source>
        <dbReference type="ARBA" id="ARBA00022692"/>
    </source>
</evidence>
<dbReference type="InterPro" id="IPR009854">
    <property type="entry name" value="Orthoreo_P10"/>
</dbReference>
<reference evidence="18" key="2">
    <citation type="submission" date="2025-09" db="UniProtKB">
        <authorList>
            <consortium name="Ensembl"/>
        </authorList>
    </citation>
    <scope>IDENTIFICATION</scope>
</reference>
<dbReference type="GO" id="GO:0002250">
    <property type="term" value="P:adaptive immune response"/>
    <property type="evidence" value="ECO:0007669"/>
    <property type="project" value="UniProtKB-KW"/>
</dbReference>
<dbReference type="STRING" id="61819.ENSACIP00000004818"/>
<keyword evidence="12" id="KW-0325">Glycoprotein</keyword>
<dbReference type="GO" id="GO:0005886">
    <property type="term" value="C:plasma membrane"/>
    <property type="evidence" value="ECO:0007669"/>
    <property type="project" value="UniProtKB-SubCell"/>
</dbReference>
<evidence type="ECO:0000256" key="2">
    <source>
        <dbReference type="ARBA" id="ARBA00021525"/>
    </source>
</evidence>
<keyword evidence="3" id="KW-1003">Cell membrane</keyword>
<evidence type="ECO:0000256" key="8">
    <source>
        <dbReference type="ARBA" id="ARBA00023130"/>
    </source>
</evidence>
<dbReference type="InterPro" id="IPR007110">
    <property type="entry name" value="Ig-like_dom"/>
</dbReference>
<proteinExistence type="predicted"/>
<evidence type="ECO:0000256" key="5">
    <source>
        <dbReference type="ARBA" id="ARBA00022729"/>
    </source>
</evidence>
<dbReference type="InterPro" id="IPR036179">
    <property type="entry name" value="Ig-like_dom_sf"/>
</dbReference>
<feature type="domain" description="Ig-like" evidence="17">
    <location>
        <begin position="25"/>
        <end position="112"/>
    </location>
</feature>
<keyword evidence="11" id="KW-1015">Disulfide bond</keyword>
<evidence type="ECO:0000313" key="18">
    <source>
        <dbReference type="Ensembl" id="ENSACIP00000004818.1"/>
    </source>
</evidence>
<protein>
    <recommendedName>
        <fullName evidence="2">T-cell surface glycoprotein CD8 alpha chain</fullName>
    </recommendedName>
</protein>
<evidence type="ECO:0000259" key="17">
    <source>
        <dbReference type="PROSITE" id="PS50835"/>
    </source>
</evidence>
<feature type="chain" id="PRO_5018564737" description="T-cell surface glycoprotein CD8 alpha chain" evidence="16">
    <location>
        <begin position="21"/>
        <end position="213"/>
    </location>
</feature>
<evidence type="ECO:0000256" key="15">
    <source>
        <dbReference type="SAM" id="Phobius"/>
    </source>
</evidence>
<dbReference type="InterPro" id="IPR015468">
    <property type="entry name" value="CD8_asu"/>
</dbReference>
<evidence type="ECO:0000256" key="6">
    <source>
        <dbReference type="ARBA" id="ARBA00022859"/>
    </source>
</evidence>
<evidence type="ECO:0000256" key="9">
    <source>
        <dbReference type="ARBA" id="ARBA00023136"/>
    </source>
</evidence>
<dbReference type="Pfam" id="PF07204">
    <property type="entry name" value="Orthoreo_P10"/>
    <property type="match status" value="1"/>
</dbReference>
<keyword evidence="19" id="KW-1185">Reference proteome</keyword>
<dbReference type="GeneTree" id="ENSGT00940000156588"/>
<dbReference type="InterPro" id="IPR013783">
    <property type="entry name" value="Ig-like_fold"/>
</dbReference>
<evidence type="ECO:0000256" key="10">
    <source>
        <dbReference type="ARBA" id="ARBA00023139"/>
    </source>
</evidence>
<keyword evidence="4 15" id="KW-0812">Transmembrane</keyword>
<feature type="transmembrane region" description="Helical" evidence="15">
    <location>
        <begin position="164"/>
        <end position="187"/>
    </location>
</feature>
<sequence>MDQKWLLILVILGFCQITSGAVKSAKEGDKTEISCTPQNSAGASMIVWFRVLDSSGMEFIGSFSTTGIKKTVMPNFDEIFSYSTNRLTLKSFQRKDSGTYSCAALVSGTKLTFGEVTKIEGGEISKTAAPPTCTTASSVTTTPSCVCGNKNGGVFSSSMSCTPIIWGSLAGGCGLLLLLLILTILYCNRIRTRRCPHHHKRSTWQDKLKNKHQ</sequence>
<dbReference type="SUPFAM" id="SSF48726">
    <property type="entry name" value="Immunoglobulin"/>
    <property type="match status" value="1"/>
</dbReference>
<evidence type="ECO:0000256" key="11">
    <source>
        <dbReference type="ARBA" id="ARBA00023157"/>
    </source>
</evidence>
<keyword evidence="5 16" id="KW-0732">Signal</keyword>
<dbReference type="Gene3D" id="2.60.40.10">
    <property type="entry name" value="Immunoglobulins"/>
    <property type="match status" value="1"/>
</dbReference>
<dbReference type="InterPro" id="IPR003599">
    <property type="entry name" value="Ig_sub"/>
</dbReference>
<dbReference type="PANTHER" id="PTHR10441">
    <property type="entry name" value="CD8 ALPHA CHAIN"/>
    <property type="match status" value="1"/>
</dbReference>
<keyword evidence="13" id="KW-0449">Lipoprotein</keyword>
<evidence type="ECO:0000313" key="19">
    <source>
        <dbReference type="Proteomes" id="UP000261340"/>
    </source>
</evidence>
<evidence type="ECO:0000256" key="16">
    <source>
        <dbReference type="SAM" id="SignalP"/>
    </source>
</evidence>
<keyword evidence="10" id="KW-0564">Palmitate</keyword>
<dbReference type="Ensembl" id="ENSACIT00000004968.1">
    <property type="protein sequence ID" value="ENSACIP00000004818.1"/>
    <property type="gene ID" value="ENSACIG00000003752.1"/>
</dbReference>
<evidence type="ECO:0000256" key="13">
    <source>
        <dbReference type="ARBA" id="ARBA00023288"/>
    </source>
</evidence>
<keyword evidence="8" id="KW-1064">Adaptive immunity</keyword>
<comment type="subcellular location">
    <subcellularLocation>
        <location evidence="1">Cell membrane</location>
        <topology evidence="1">Single-pass type I membrane protein</topology>
    </subcellularLocation>
</comment>
<evidence type="ECO:0000256" key="14">
    <source>
        <dbReference type="ARBA" id="ARBA00023319"/>
    </source>
</evidence>
<organism evidence="18 19">
    <name type="scientific">Amphilophus citrinellus</name>
    <name type="common">Midas cichlid</name>
    <name type="synonym">Cichlasoma citrinellum</name>
    <dbReference type="NCBI Taxonomy" id="61819"/>
    <lineage>
        <taxon>Eukaryota</taxon>
        <taxon>Metazoa</taxon>
        <taxon>Chordata</taxon>
        <taxon>Craniata</taxon>
        <taxon>Vertebrata</taxon>
        <taxon>Euteleostomi</taxon>
        <taxon>Actinopterygii</taxon>
        <taxon>Neopterygii</taxon>
        <taxon>Teleostei</taxon>
        <taxon>Neoteleostei</taxon>
        <taxon>Acanthomorphata</taxon>
        <taxon>Ovalentaria</taxon>
        <taxon>Cichlomorphae</taxon>
        <taxon>Cichliformes</taxon>
        <taxon>Cichlidae</taxon>
        <taxon>New World cichlids</taxon>
        <taxon>Cichlasomatinae</taxon>
        <taxon>Heroini</taxon>
        <taxon>Amphilophus</taxon>
    </lineage>
</organism>
<dbReference type="AlphaFoldDB" id="A0A3Q0R494"/>
<reference evidence="18" key="1">
    <citation type="submission" date="2025-08" db="UniProtKB">
        <authorList>
            <consortium name="Ensembl"/>
        </authorList>
    </citation>
    <scope>IDENTIFICATION</scope>
</reference>
<dbReference type="SMART" id="SM00409">
    <property type="entry name" value="IG"/>
    <property type="match status" value="1"/>
</dbReference>
<feature type="signal peptide" evidence="16">
    <location>
        <begin position="1"/>
        <end position="20"/>
    </location>
</feature>
<dbReference type="Pfam" id="PF07686">
    <property type="entry name" value="V-set"/>
    <property type="match status" value="1"/>
</dbReference>
<dbReference type="PANTHER" id="PTHR10441:SF2">
    <property type="entry name" value="T-CELL SURFACE GLYCOPROTEIN CD8 ALPHA CHAIN"/>
    <property type="match status" value="1"/>
</dbReference>
<evidence type="ECO:0000256" key="3">
    <source>
        <dbReference type="ARBA" id="ARBA00022475"/>
    </source>
</evidence>
<dbReference type="CDD" id="cd00099">
    <property type="entry name" value="IgV"/>
    <property type="match status" value="1"/>
</dbReference>
<keyword evidence="6" id="KW-0391">Immunity</keyword>
<evidence type="ECO:0000256" key="1">
    <source>
        <dbReference type="ARBA" id="ARBA00004251"/>
    </source>
</evidence>
<dbReference type="InterPro" id="IPR013106">
    <property type="entry name" value="Ig_V-set"/>
</dbReference>
<dbReference type="Proteomes" id="UP000261340">
    <property type="component" value="Unplaced"/>
</dbReference>
<dbReference type="OMA" id="MIVWFRV"/>
<accession>A0A3Q0R494</accession>
<keyword evidence="14" id="KW-0393">Immunoglobulin domain</keyword>
<dbReference type="PROSITE" id="PS50835">
    <property type="entry name" value="IG_LIKE"/>
    <property type="match status" value="1"/>
</dbReference>
<name>A0A3Q0R494_AMPCI</name>